<sequence length="204" mass="23080">MDRKYKDCIITYVLMGICIIVYLYTTLRYGVEMSAMEGIEVGGFNPLYIYYNHEYFRFITANFIHFGLMHIFCNIYSLYNLGILMEKILKKKKYAIVIIVSMLSTTCFSYLLFLLFNSGTNSVMGGISGVIFGLIGSLLALAILYKDIYSYLFKQIATSVLLMFFISVAIPSISLSGHIGGMLGGFVTTIILEKINIKKKMIIN</sequence>
<proteinExistence type="predicted"/>
<comment type="caution">
    <text evidence="7">The sequence shown here is derived from an EMBL/GenBank/DDBJ whole genome shotgun (WGS) entry which is preliminary data.</text>
</comment>
<dbReference type="PANTHER" id="PTHR43066">
    <property type="entry name" value="RHOMBOID-RELATED PROTEIN"/>
    <property type="match status" value="1"/>
</dbReference>
<evidence type="ECO:0000256" key="1">
    <source>
        <dbReference type="ARBA" id="ARBA00004141"/>
    </source>
</evidence>
<gene>
    <name evidence="7" type="ORF">C7U55_10135</name>
</gene>
<dbReference type="GeneID" id="77471452"/>
<keyword evidence="4 5" id="KW-0472">Membrane</keyword>
<dbReference type="GO" id="GO:0006508">
    <property type="term" value="P:proteolysis"/>
    <property type="evidence" value="ECO:0007669"/>
    <property type="project" value="UniProtKB-KW"/>
</dbReference>
<dbReference type="Pfam" id="PF01694">
    <property type="entry name" value="Rhomboid"/>
    <property type="match status" value="1"/>
</dbReference>
<dbReference type="SUPFAM" id="SSF144091">
    <property type="entry name" value="Rhomboid-like"/>
    <property type="match status" value="1"/>
</dbReference>
<feature type="transmembrane region" description="Helical" evidence="5">
    <location>
        <begin position="156"/>
        <end position="173"/>
    </location>
</feature>
<evidence type="ECO:0000256" key="2">
    <source>
        <dbReference type="ARBA" id="ARBA00022692"/>
    </source>
</evidence>
<evidence type="ECO:0000256" key="5">
    <source>
        <dbReference type="SAM" id="Phobius"/>
    </source>
</evidence>
<feature type="domain" description="Peptidase S54 rhomboid" evidence="6">
    <location>
        <begin position="53"/>
        <end position="192"/>
    </location>
</feature>
<evidence type="ECO:0000256" key="4">
    <source>
        <dbReference type="ARBA" id="ARBA00023136"/>
    </source>
</evidence>
<dbReference type="PANTHER" id="PTHR43066:SF11">
    <property type="entry name" value="PEPTIDASE S54 RHOMBOID DOMAIN-CONTAINING PROTEIN"/>
    <property type="match status" value="1"/>
</dbReference>
<dbReference type="AlphaFoldDB" id="A0A2T3FSW5"/>
<feature type="transmembrane region" description="Helical" evidence="5">
    <location>
        <begin position="179"/>
        <end position="197"/>
    </location>
</feature>
<evidence type="ECO:0000313" key="7">
    <source>
        <dbReference type="EMBL" id="PST38341.1"/>
    </source>
</evidence>
<feature type="transmembrane region" description="Helical" evidence="5">
    <location>
        <begin position="55"/>
        <end position="82"/>
    </location>
</feature>
<feature type="transmembrane region" description="Helical" evidence="5">
    <location>
        <begin position="122"/>
        <end position="144"/>
    </location>
</feature>
<dbReference type="Proteomes" id="UP000241201">
    <property type="component" value="Unassembled WGS sequence"/>
</dbReference>
<organism evidence="7 8">
    <name type="scientific">Faecalibacillus faecis</name>
    <dbReference type="NCBI Taxonomy" id="1982628"/>
    <lineage>
        <taxon>Bacteria</taxon>
        <taxon>Bacillati</taxon>
        <taxon>Bacillota</taxon>
        <taxon>Erysipelotrichia</taxon>
        <taxon>Erysipelotrichales</taxon>
        <taxon>Coprobacillaceae</taxon>
        <taxon>Faecalibacillus</taxon>
    </lineage>
</organism>
<comment type="subcellular location">
    <subcellularLocation>
        <location evidence="1">Membrane</location>
        <topology evidence="1">Multi-pass membrane protein</topology>
    </subcellularLocation>
</comment>
<dbReference type="EMBL" id="PYLP01000015">
    <property type="protein sequence ID" value="PST38341.1"/>
    <property type="molecule type" value="Genomic_DNA"/>
</dbReference>
<name>A0A2T3FSW5_9FIRM</name>
<keyword evidence="3 5" id="KW-1133">Transmembrane helix</keyword>
<feature type="transmembrane region" description="Helical" evidence="5">
    <location>
        <begin position="94"/>
        <end position="116"/>
    </location>
</feature>
<accession>A0A2T3FSW5</accession>
<dbReference type="RefSeq" id="WP_106988466.1">
    <property type="nucleotide sequence ID" value="NZ_PYLP01000015.1"/>
</dbReference>
<protein>
    <submittedName>
        <fullName evidence="7">Rhomboid family intramembrane serine protease</fullName>
    </submittedName>
</protein>
<dbReference type="GO" id="GO:0016020">
    <property type="term" value="C:membrane"/>
    <property type="evidence" value="ECO:0007669"/>
    <property type="project" value="UniProtKB-SubCell"/>
</dbReference>
<dbReference type="InterPro" id="IPR035952">
    <property type="entry name" value="Rhomboid-like_sf"/>
</dbReference>
<evidence type="ECO:0000259" key="6">
    <source>
        <dbReference type="Pfam" id="PF01694"/>
    </source>
</evidence>
<keyword evidence="7" id="KW-0645">Protease</keyword>
<reference evidence="8" key="1">
    <citation type="submission" date="2018-03" db="EMBL/GenBank/DDBJ databases">
        <title>Lachnoclostridium SNUG30370 gen.nov., sp.nov., isolated from human faeces.</title>
        <authorList>
            <person name="Seo B."/>
            <person name="Jeon K."/>
            <person name="Ko G."/>
        </authorList>
    </citation>
    <scope>NUCLEOTIDE SEQUENCE [LARGE SCALE GENOMIC DNA]</scope>
    <source>
        <strain evidence="8">SNUG30370</strain>
    </source>
</reference>
<keyword evidence="7" id="KW-0378">Hydrolase</keyword>
<feature type="transmembrane region" description="Helical" evidence="5">
    <location>
        <begin position="9"/>
        <end position="27"/>
    </location>
</feature>
<evidence type="ECO:0000256" key="3">
    <source>
        <dbReference type="ARBA" id="ARBA00022989"/>
    </source>
</evidence>
<keyword evidence="8" id="KW-1185">Reference proteome</keyword>
<dbReference type="Gene3D" id="1.20.1540.10">
    <property type="entry name" value="Rhomboid-like"/>
    <property type="match status" value="1"/>
</dbReference>
<dbReference type="InterPro" id="IPR022764">
    <property type="entry name" value="Peptidase_S54_rhomboid_dom"/>
</dbReference>
<evidence type="ECO:0000313" key="8">
    <source>
        <dbReference type="Proteomes" id="UP000241201"/>
    </source>
</evidence>
<dbReference type="GO" id="GO:0004252">
    <property type="term" value="F:serine-type endopeptidase activity"/>
    <property type="evidence" value="ECO:0007669"/>
    <property type="project" value="InterPro"/>
</dbReference>
<keyword evidence="2 5" id="KW-0812">Transmembrane</keyword>